<dbReference type="InterPro" id="IPR010380">
    <property type="entry name" value="DUF975"/>
</dbReference>
<dbReference type="RefSeq" id="WP_238722828.1">
    <property type="nucleotide sequence ID" value="NZ_JAHQCW010000041.1"/>
</dbReference>
<accession>A0A949K3M3</accession>
<protein>
    <submittedName>
        <fullName evidence="2">DUF975 family protein</fullName>
    </submittedName>
</protein>
<feature type="transmembrane region" description="Helical" evidence="1">
    <location>
        <begin position="64"/>
        <end position="89"/>
    </location>
</feature>
<dbReference type="PANTHER" id="PTHR40076:SF1">
    <property type="entry name" value="MEMBRANE PROTEIN"/>
    <property type="match status" value="1"/>
</dbReference>
<dbReference type="Proteomes" id="UP000712157">
    <property type="component" value="Unassembled WGS sequence"/>
</dbReference>
<sequence>MWTRSDLKNRAKDRLRINYWMGFLICLILGFLGGDNSGGASQTVSRGVTGAANYATPMGHGAQYIALLFVTVFAVAAVASVIVVAVVVFITNPLMVGGKRFFLVGREVKAAFGELGYAFSDSYMNVVGIMFLRDLFTFLWTLVFIIPGIVKSYEYRMISYILAENPSVSRQRAFELSREMTMGHKWDMFVLDLSFLLWYLGGAMLCGIGTLFVNPYPAATEAELYAVLRNNVISQGITNTYELPGVF</sequence>
<proteinExistence type="predicted"/>
<reference evidence="2" key="1">
    <citation type="submission" date="2021-06" db="EMBL/GenBank/DDBJ databases">
        <title>Description of novel taxa of the family Lachnospiraceae.</title>
        <authorList>
            <person name="Chaplin A.V."/>
            <person name="Sokolova S.R."/>
            <person name="Pikina A.P."/>
            <person name="Korzhanova M."/>
            <person name="Belova V."/>
            <person name="Korostin D."/>
            <person name="Efimov B.A."/>
        </authorList>
    </citation>
    <scope>NUCLEOTIDE SEQUENCE</scope>
    <source>
        <strain evidence="2">ASD5720</strain>
    </source>
</reference>
<evidence type="ECO:0000313" key="2">
    <source>
        <dbReference type="EMBL" id="MBU9738762.1"/>
    </source>
</evidence>
<dbReference type="Pfam" id="PF06161">
    <property type="entry name" value="DUF975"/>
    <property type="match status" value="1"/>
</dbReference>
<evidence type="ECO:0000256" key="1">
    <source>
        <dbReference type="SAM" id="Phobius"/>
    </source>
</evidence>
<dbReference type="AlphaFoldDB" id="A0A949K3M3"/>
<gene>
    <name evidence="2" type="ORF">KTH89_19655</name>
</gene>
<evidence type="ECO:0000313" key="3">
    <source>
        <dbReference type="Proteomes" id="UP000712157"/>
    </source>
</evidence>
<dbReference type="PANTHER" id="PTHR40076">
    <property type="entry name" value="MEMBRANE PROTEIN-RELATED"/>
    <property type="match status" value="1"/>
</dbReference>
<feature type="transmembrane region" description="Helical" evidence="1">
    <location>
        <begin position="188"/>
        <end position="213"/>
    </location>
</feature>
<keyword evidence="3" id="KW-1185">Reference proteome</keyword>
<feature type="transmembrane region" description="Helical" evidence="1">
    <location>
        <begin position="126"/>
        <end position="150"/>
    </location>
</feature>
<keyword evidence="1" id="KW-0812">Transmembrane</keyword>
<organism evidence="2 3">
    <name type="scientific">Diplocloster agilis</name>
    <dbReference type="NCBI Taxonomy" id="2850323"/>
    <lineage>
        <taxon>Bacteria</taxon>
        <taxon>Bacillati</taxon>
        <taxon>Bacillota</taxon>
        <taxon>Clostridia</taxon>
        <taxon>Lachnospirales</taxon>
        <taxon>Lachnospiraceae</taxon>
        <taxon>Diplocloster</taxon>
    </lineage>
</organism>
<dbReference type="EMBL" id="JAHQCW010000041">
    <property type="protein sequence ID" value="MBU9738762.1"/>
    <property type="molecule type" value="Genomic_DNA"/>
</dbReference>
<keyword evidence="1" id="KW-0472">Membrane</keyword>
<keyword evidence="1" id="KW-1133">Transmembrane helix</keyword>
<comment type="caution">
    <text evidence="2">The sequence shown here is derived from an EMBL/GenBank/DDBJ whole genome shotgun (WGS) entry which is preliminary data.</text>
</comment>
<name>A0A949K3M3_9FIRM</name>